<dbReference type="SUPFAM" id="SSF46785">
    <property type="entry name" value="Winged helix' DNA-binding domain"/>
    <property type="match status" value="1"/>
</dbReference>
<dbReference type="InterPro" id="IPR047113">
    <property type="entry name" value="PA2G4/ARX1"/>
</dbReference>
<name>A0A0D2MJG9_9CHLO</name>
<dbReference type="InterPro" id="IPR036388">
    <property type="entry name" value="WH-like_DNA-bd_sf"/>
</dbReference>
<dbReference type="RefSeq" id="XP_013899781.1">
    <property type="nucleotide sequence ID" value="XM_014044327.1"/>
</dbReference>
<dbReference type="InterPro" id="IPR000994">
    <property type="entry name" value="Pept_M24"/>
</dbReference>
<dbReference type="InterPro" id="IPR036005">
    <property type="entry name" value="Creatinase/aminopeptidase-like"/>
</dbReference>
<dbReference type="InterPro" id="IPR004545">
    <property type="entry name" value="PA2G4"/>
</dbReference>
<dbReference type="Gene3D" id="3.90.230.10">
    <property type="entry name" value="Creatinase/methionine aminopeptidase superfamily"/>
    <property type="match status" value="1"/>
</dbReference>
<protein>
    <recommendedName>
        <fullName evidence="2">Peptidase M24 domain-containing protein</fullName>
    </recommendedName>
</protein>
<dbReference type="PANTHER" id="PTHR10804:SF11">
    <property type="entry name" value="PROLIFERATION-ASSOCIATED PROTEIN 2G4"/>
    <property type="match status" value="1"/>
</dbReference>
<dbReference type="NCBIfam" id="TIGR00495">
    <property type="entry name" value="crvDNA_42K"/>
    <property type="match status" value="1"/>
</dbReference>
<organism evidence="3 4">
    <name type="scientific">Monoraphidium neglectum</name>
    <dbReference type="NCBI Taxonomy" id="145388"/>
    <lineage>
        <taxon>Eukaryota</taxon>
        <taxon>Viridiplantae</taxon>
        <taxon>Chlorophyta</taxon>
        <taxon>core chlorophytes</taxon>
        <taxon>Chlorophyceae</taxon>
        <taxon>CS clade</taxon>
        <taxon>Sphaeropleales</taxon>
        <taxon>Selenastraceae</taxon>
        <taxon>Monoraphidium</taxon>
    </lineage>
</organism>
<dbReference type="InterPro" id="IPR036390">
    <property type="entry name" value="WH_DNA-bd_sf"/>
</dbReference>
<reference evidence="3 4" key="1">
    <citation type="journal article" date="2013" name="BMC Genomics">
        <title>Reconstruction of the lipid metabolism for the microalga Monoraphidium neglectum from its genome sequence reveals characteristics suitable for biofuel production.</title>
        <authorList>
            <person name="Bogen C."/>
            <person name="Al-Dilaimi A."/>
            <person name="Albersmeier A."/>
            <person name="Wichmann J."/>
            <person name="Grundmann M."/>
            <person name="Rupp O."/>
            <person name="Lauersen K.J."/>
            <person name="Blifernez-Klassen O."/>
            <person name="Kalinowski J."/>
            <person name="Goesmann A."/>
            <person name="Mussgnug J.H."/>
            <person name="Kruse O."/>
        </authorList>
    </citation>
    <scope>NUCLEOTIDE SEQUENCE [LARGE SCALE GENOMIC DNA]</scope>
    <source>
        <strain evidence="3 4">SAG 48.87</strain>
    </source>
</reference>
<dbReference type="EMBL" id="KK101472">
    <property type="protein sequence ID" value="KIZ00762.1"/>
    <property type="molecule type" value="Genomic_DNA"/>
</dbReference>
<evidence type="ECO:0000313" key="3">
    <source>
        <dbReference type="EMBL" id="KIZ00762.1"/>
    </source>
</evidence>
<gene>
    <name evidence="3" type="ORF">MNEG_7198</name>
</gene>
<dbReference type="FunFam" id="1.10.10.10:FF:000029">
    <property type="entry name" value="Proliferation-associated 2G4, a"/>
    <property type="match status" value="1"/>
</dbReference>
<dbReference type="KEGG" id="mng:MNEG_7198"/>
<keyword evidence="4" id="KW-1185">Reference proteome</keyword>
<proteinExistence type="inferred from homology"/>
<dbReference type="OrthoDB" id="5876363at2759"/>
<dbReference type="AlphaFoldDB" id="A0A0D2MJG9"/>
<evidence type="ECO:0000259" key="2">
    <source>
        <dbReference type="Pfam" id="PF00557"/>
    </source>
</evidence>
<dbReference type="PANTHER" id="PTHR10804">
    <property type="entry name" value="PROTEASE FAMILY M24 METHIONYL AMINOPEPTIDASE, AMINOPEPTIDASE P"/>
    <property type="match status" value="1"/>
</dbReference>
<dbReference type="STRING" id="145388.A0A0D2MJG9"/>
<dbReference type="CDD" id="cd01089">
    <property type="entry name" value="PA2G4-like"/>
    <property type="match status" value="1"/>
</dbReference>
<dbReference type="GeneID" id="25740074"/>
<sequence>MAEEQELDLSNSDVVTKYKAAAEICNKAISAAVEASKDGAKVVDVCRIGDDVITKEVQNIFKGKKFEKGIAFPTCVSVNSVVGHFSPATDDTTTIKDGDLVKIDLGCHIDGWIATQATTIQVAAGGVATPITGRAADVVAAARTAFDVAIRLIKPGKKVSEVSDKLVKAVEPFGCQLVEGVLTHDLKQYVIDGNKVVLNRPSPDQKVEEAEFEPNEVYAIDIVVSTGEGKPKVLDDKETTVYKRALDVEYKLKMKASRLVLGAISKKFPMLPFTLRALSEGEGEDVSELKKQLRLGLVECLTHGLLHPYPVLHEKGGELVAQIKGTVLLMPNGSDKITVAPQQPVETEKKVEDAELLKLLNTGLKTNKKKKKGGAAAAEGEAQ</sequence>
<dbReference type="Proteomes" id="UP000054498">
    <property type="component" value="Unassembled WGS sequence"/>
</dbReference>
<dbReference type="Pfam" id="PF00557">
    <property type="entry name" value="Peptidase_M24"/>
    <property type="match status" value="1"/>
</dbReference>
<evidence type="ECO:0000256" key="1">
    <source>
        <dbReference type="ARBA" id="ARBA00007319"/>
    </source>
</evidence>
<dbReference type="Gene3D" id="1.10.10.10">
    <property type="entry name" value="Winged helix-like DNA-binding domain superfamily/Winged helix DNA-binding domain"/>
    <property type="match status" value="1"/>
</dbReference>
<comment type="similarity">
    <text evidence="1">Belongs to the peptidase M24 family.</text>
</comment>
<dbReference type="SUPFAM" id="SSF55920">
    <property type="entry name" value="Creatinase/aminopeptidase"/>
    <property type="match status" value="1"/>
</dbReference>
<dbReference type="InterPro" id="IPR001714">
    <property type="entry name" value="Pept_M24_MAP"/>
</dbReference>
<accession>A0A0D2MJG9</accession>
<dbReference type="PRINTS" id="PR00599">
    <property type="entry name" value="MAPEPTIDASE"/>
</dbReference>
<evidence type="ECO:0000313" key="4">
    <source>
        <dbReference type="Proteomes" id="UP000054498"/>
    </source>
</evidence>
<feature type="domain" description="Peptidase M24" evidence="2">
    <location>
        <begin position="17"/>
        <end position="222"/>
    </location>
</feature>